<dbReference type="OrthoDB" id="10253113at2759"/>
<keyword evidence="5" id="KW-0408">Iron</keyword>
<dbReference type="PANTHER" id="PTHR11615">
    <property type="entry name" value="NITRATE, FORMATE, IRON DEHYDROGENASE"/>
    <property type="match status" value="1"/>
</dbReference>
<dbReference type="PROSITE" id="PS00198">
    <property type="entry name" value="4FE4S_FER_1"/>
    <property type="match status" value="1"/>
</dbReference>
<feature type="domain" description="4Fe-4S ferredoxin-type" evidence="8">
    <location>
        <begin position="29"/>
        <end position="58"/>
    </location>
</feature>
<name>A0A8J6AZR3_9EUKA</name>
<dbReference type="AlphaFoldDB" id="A0A8J6AZR3"/>
<dbReference type="InterPro" id="IPR013352">
    <property type="entry name" value="Fe_hydrogenase_subset"/>
</dbReference>
<evidence type="ECO:0000256" key="3">
    <source>
        <dbReference type="ARBA" id="ARBA00022723"/>
    </source>
</evidence>
<dbReference type="SUPFAM" id="SSF54862">
    <property type="entry name" value="4Fe-4S ferredoxins"/>
    <property type="match status" value="1"/>
</dbReference>
<evidence type="ECO:0000256" key="6">
    <source>
        <dbReference type="ARBA" id="ARBA00023014"/>
    </source>
</evidence>
<organism evidence="9 10">
    <name type="scientific">Carpediemonas membranifera</name>
    <dbReference type="NCBI Taxonomy" id="201153"/>
    <lineage>
        <taxon>Eukaryota</taxon>
        <taxon>Metamonada</taxon>
        <taxon>Carpediemonas-like organisms</taxon>
        <taxon>Carpediemonas</taxon>
    </lineage>
</organism>
<sequence length="458" mass="48931">MLSALTQSFSASTLFPRTLSAMMTDASSNSIMRDYAKCIFCDRCVDACESQSLNVYEESDDPEPPITVGNAPLKDTNCISCGQCAVVCPVDCLYEKDASKTVLETLKNKNKNGKICVAITAPSVRVGISEEADLPAGTDSTGQMVAALKAFGFDYVFDTNTGADLTIMEEGTELLSRLGQGTMFTSCCPGWVNMVEKVYPELIPNLSSCRSPQGMAGAVIRHKFSQVLGVKPEDIYLVSFMPCTAKKDEIKREQLSGDIDEVCTVREFGRMLTAEKVDLKALPAADFDEFFGESTGGGDIFGASGGVMEAALRFAHEAATGKPAPNVEFDGAVRPGKAGIKEATVALDGKELKVAVVSGGDNIAKLIKRIKAGDKFDFVEVMACPGGCVGGGGMPKGKAFKKNVPKRAEGLYSIDRSKGHRKSQENDTLQRLYASMLGGAPGSHEAHELLHTTYSPRQ</sequence>
<dbReference type="GO" id="GO:0051539">
    <property type="term" value="F:4 iron, 4 sulfur cluster binding"/>
    <property type="evidence" value="ECO:0007669"/>
    <property type="project" value="UniProtKB-KW"/>
</dbReference>
<keyword evidence="4" id="KW-0677">Repeat</keyword>
<evidence type="ECO:0000256" key="5">
    <source>
        <dbReference type="ARBA" id="ARBA00023004"/>
    </source>
</evidence>
<keyword evidence="6" id="KW-0411">Iron-sulfur</keyword>
<protein>
    <submittedName>
        <fullName evidence="9">Iron-only hydrogenase</fullName>
    </submittedName>
</protein>
<dbReference type="Gene3D" id="3.40.50.1780">
    <property type="match status" value="1"/>
</dbReference>
<dbReference type="InterPro" id="IPR003149">
    <property type="entry name" value="Fe_hydrogenase_ssu"/>
</dbReference>
<dbReference type="Proteomes" id="UP000717585">
    <property type="component" value="Unassembled WGS sequence"/>
</dbReference>
<dbReference type="NCBIfam" id="TIGR02512">
    <property type="entry name" value="FeFe_hydrog_A"/>
    <property type="match status" value="1"/>
</dbReference>
<comment type="similarity">
    <text evidence="1">Belongs to the NARF family.</text>
</comment>
<dbReference type="Pfam" id="PF02906">
    <property type="entry name" value="Fe_hyd_lg_C"/>
    <property type="match status" value="1"/>
</dbReference>
<dbReference type="PROSITE" id="PS51379">
    <property type="entry name" value="4FE4S_FER_2"/>
    <property type="match status" value="2"/>
</dbReference>
<proteinExistence type="inferred from homology"/>
<evidence type="ECO:0000256" key="4">
    <source>
        <dbReference type="ARBA" id="ARBA00022737"/>
    </source>
</evidence>
<comment type="caution">
    <text evidence="9">The sequence shown here is derived from an EMBL/GenBank/DDBJ whole genome shotgun (WGS) entry which is preliminary data.</text>
</comment>
<dbReference type="InterPro" id="IPR009016">
    <property type="entry name" value="Fe_hydrogenase"/>
</dbReference>
<dbReference type="Pfam" id="PF02256">
    <property type="entry name" value="Fe_hyd_SSU"/>
    <property type="match status" value="1"/>
</dbReference>
<evidence type="ECO:0000313" key="10">
    <source>
        <dbReference type="Proteomes" id="UP000717585"/>
    </source>
</evidence>
<evidence type="ECO:0000259" key="8">
    <source>
        <dbReference type="PROSITE" id="PS51379"/>
    </source>
</evidence>
<keyword evidence="2" id="KW-0004">4Fe-4S</keyword>
<evidence type="ECO:0000256" key="2">
    <source>
        <dbReference type="ARBA" id="ARBA00022485"/>
    </source>
</evidence>
<dbReference type="EMBL" id="JAHDYR010000038">
    <property type="protein sequence ID" value="KAG9392373.1"/>
    <property type="molecule type" value="Genomic_DNA"/>
</dbReference>
<dbReference type="Gene3D" id="3.40.950.10">
    <property type="entry name" value="Fe-only Hydrogenase (Larger Subunit), Chain L, domain 3"/>
    <property type="match status" value="1"/>
</dbReference>
<evidence type="ECO:0000256" key="1">
    <source>
        <dbReference type="ARBA" id="ARBA00006596"/>
    </source>
</evidence>
<feature type="domain" description="4Fe-4S ferredoxin-type" evidence="8">
    <location>
        <begin position="70"/>
        <end position="98"/>
    </location>
</feature>
<dbReference type="InterPro" id="IPR004108">
    <property type="entry name" value="Fe_hydrogenase_lsu_C"/>
</dbReference>
<reference evidence="9" key="1">
    <citation type="submission" date="2021-05" db="EMBL/GenBank/DDBJ databases">
        <title>A free-living protist that lacks canonical eukaryotic 1 DNA replication and segregation systems.</title>
        <authorList>
            <person name="Salas-Leiva D.E."/>
            <person name="Tromer E.C."/>
            <person name="Curtis B.A."/>
            <person name="Jerlstrom-Hultqvist J."/>
            <person name="Kolisko M."/>
            <person name="Yi Z."/>
            <person name="Salas-Leiva J.S."/>
            <person name="Gallot-Lavallee L."/>
            <person name="Kops G.J.P.L."/>
            <person name="Archibald J.M."/>
            <person name="Simpson A.G.B."/>
            <person name="Roger A.J."/>
        </authorList>
    </citation>
    <scope>NUCLEOTIDE SEQUENCE</scope>
    <source>
        <strain evidence="9">BICM</strain>
    </source>
</reference>
<keyword evidence="3" id="KW-0479">Metal-binding</keyword>
<evidence type="ECO:0000313" key="9">
    <source>
        <dbReference type="EMBL" id="KAG9392373.1"/>
    </source>
</evidence>
<dbReference type="InterPro" id="IPR017900">
    <property type="entry name" value="4Fe4S_Fe_S_CS"/>
</dbReference>
<dbReference type="Gene3D" id="3.30.70.20">
    <property type="match status" value="1"/>
</dbReference>
<dbReference type="InterPro" id="IPR017896">
    <property type="entry name" value="4Fe4S_Fe-S-bd"/>
</dbReference>
<dbReference type="InterPro" id="IPR036991">
    <property type="entry name" value="Fe_hydrogenase_ssu_sf"/>
</dbReference>
<dbReference type="Gene3D" id="4.10.260.20">
    <property type="entry name" value="Iron hydrogenase, small subunit"/>
    <property type="match status" value="1"/>
</dbReference>
<dbReference type="GO" id="GO:0008901">
    <property type="term" value="F:ferredoxin hydrogenase activity"/>
    <property type="evidence" value="ECO:0007669"/>
    <property type="project" value="InterPro"/>
</dbReference>
<keyword evidence="10" id="KW-1185">Reference proteome</keyword>
<dbReference type="SUPFAM" id="SSF53920">
    <property type="entry name" value="Fe-only hydrogenase"/>
    <property type="match status" value="1"/>
</dbReference>
<dbReference type="GO" id="GO:0005506">
    <property type="term" value="F:iron ion binding"/>
    <property type="evidence" value="ECO:0007669"/>
    <property type="project" value="InterPro"/>
</dbReference>
<feature type="region of interest" description="Disordered" evidence="7">
    <location>
        <begin position="437"/>
        <end position="458"/>
    </location>
</feature>
<evidence type="ECO:0000256" key="7">
    <source>
        <dbReference type="SAM" id="MobiDB-lite"/>
    </source>
</evidence>
<accession>A0A8J6AZR3</accession>
<dbReference type="InterPro" id="IPR050340">
    <property type="entry name" value="Cytosolic_Fe-S_CAF"/>
</dbReference>
<dbReference type="SMART" id="SM00902">
    <property type="entry name" value="Fe_hyd_SSU"/>
    <property type="match status" value="1"/>
</dbReference>
<gene>
    <name evidence="9" type="ORF">J8273_5363</name>
</gene>
<dbReference type="FunFam" id="3.30.70.20:FF:000035">
    <property type="entry name" value="Iron hydrogenase 1"/>
    <property type="match status" value="1"/>
</dbReference>
<dbReference type="Pfam" id="PF12838">
    <property type="entry name" value="Fer4_7"/>
    <property type="match status" value="1"/>
</dbReference>